<gene>
    <name evidence="1" type="ORF">EEN88_05365</name>
</gene>
<dbReference type="Pfam" id="PF13973">
    <property type="entry name" value="DUF4222"/>
    <property type="match status" value="1"/>
</dbReference>
<reference evidence="1" key="1">
    <citation type="submission" date="2018-11" db="EMBL/GenBank/DDBJ databases">
        <authorList>
            <consortium name="PulseNet: The National Subtyping Network for Foodborne Disease Surveillance"/>
            <person name="Tarr C.L."/>
            <person name="Trees E."/>
            <person name="Katz L.S."/>
            <person name="Carleton-Romer H.A."/>
            <person name="Stroika S."/>
            <person name="Kucerova Z."/>
            <person name="Roache K.F."/>
            <person name="Sabol A.L."/>
            <person name="Besser J."/>
            <person name="Gerner-Smidt P."/>
        </authorList>
    </citation>
    <scope>NUCLEOTIDE SEQUENCE [LARGE SCALE GENOMIC DNA]</scope>
    <source>
        <strain evidence="1">PNUSAS059687</strain>
    </source>
</reference>
<proteinExistence type="predicted"/>
<name>A0A3J0N1A9_SALER</name>
<protein>
    <submittedName>
        <fullName evidence="1">DUF4222 domain-containing protein</fullName>
    </submittedName>
</protein>
<dbReference type="EMBL" id="RNUA01000011">
    <property type="protein sequence ID" value="MHS97309.1"/>
    <property type="molecule type" value="Genomic_DNA"/>
</dbReference>
<sequence length="86" mass="10383">MFCLIQRGQLYADGDGFPVVIHSYRDNRVRYRSRDNRLRSVCLSEFNSTFERLDHREYCQIKTELEREGHIRQLRTMRKSGNEKLS</sequence>
<dbReference type="AlphaFoldDB" id="A0A3J0N1A9"/>
<organism evidence="1">
    <name type="scientific">Salmonella enterica</name>
    <name type="common">Salmonella choleraesuis</name>
    <dbReference type="NCBI Taxonomy" id="28901"/>
    <lineage>
        <taxon>Bacteria</taxon>
        <taxon>Pseudomonadati</taxon>
        <taxon>Pseudomonadota</taxon>
        <taxon>Gammaproteobacteria</taxon>
        <taxon>Enterobacterales</taxon>
        <taxon>Enterobacteriaceae</taxon>
        <taxon>Salmonella</taxon>
    </lineage>
</organism>
<comment type="caution">
    <text evidence="1">The sequence shown here is derived from an EMBL/GenBank/DDBJ whole genome shotgun (WGS) entry which is preliminary data.</text>
</comment>
<dbReference type="InterPro" id="IPR025317">
    <property type="entry name" value="DUF4222"/>
</dbReference>
<dbReference type="Proteomes" id="UP000839513">
    <property type="component" value="Unassembled WGS sequence"/>
</dbReference>
<evidence type="ECO:0000313" key="1">
    <source>
        <dbReference type="EMBL" id="MHS97309.1"/>
    </source>
</evidence>
<accession>A0A3J0N1A9</accession>